<keyword evidence="1" id="KW-0175">Coiled coil</keyword>
<dbReference type="AlphaFoldDB" id="A0A6C0L0J1"/>
<feature type="coiled-coil region" evidence="1">
    <location>
        <begin position="173"/>
        <end position="207"/>
    </location>
</feature>
<evidence type="ECO:0000313" key="2">
    <source>
        <dbReference type="EMBL" id="QHU23063.1"/>
    </source>
</evidence>
<sequence length="382" mass="43435">MSVGQHTKISAIIYLTQTLKKEIDDSGLNDPLLIRLTTILNYTAVVLYKIRGGETSQSVPLHLTVILRLLVTLKRIYRDGIIYSEAEYHKYLKCHYPDVYRAVITKKIDAHTAYKWCSENCDKYRDFSCKLTDLVTAEDYYKLRNVGTINEEQVFVRELVRIIARYKAAAVIINSLNQHILNLKDQIEKLKEEKQSLGDNIFDANKSGGITELYIITPIPEDIEQESVPIISVDGIGTGCKIDIDNGTIQVVERGIGYKINEIVYFEIILSDVALRSLKLGSSSLIRFVHSEVNSSVCAKYYLKVLNVQSTDAMLATKITLSEITFTVPIWTRIYSNISPGDFDMNKLLQLKQDITDYDVQYAILKYGKTTENNDDFDLSLI</sequence>
<proteinExistence type="predicted"/>
<name>A0A6C0L0J1_9ZZZZ</name>
<reference evidence="2" key="1">
    <citation type="journal article" date="2020" name="Nature">
        <title>Giant virus diversity and host interactions through global metagenomics.</title>
        <authorList>
            <person name="Schulz F."/>
            <person name="Roux S."/>
            <person name="Paez-Espino D."/>
            <person name="Jungbluth S."/>
            <person name="Walsh D.A."/>
            <person name="Denef V.J."/>
            <person name="McMahon K.D."/>
            <person name="Konstantinidis K.T."/>
            <person name="Eloe-Fadrosh E.A."/>
            <person name="Kyrpides N.C."/>
            <person name="Woyke T."/>
        </authorList>
    </citation>
    <scope>NUCLEOTIDE SEQUENCE</scope>
    <source>
        <strain evidence="2">GVMAG-S-ERX555907-63</strain>
    </source>
</reference>
<dbReference type="EMBL" id="MN741022">
    <property type="protein sequence ID" value="QHU23063.1"/>
    <property type="molecule type" value="Genomic_DNA"/>
</dbReference>
<accession>A0A6C0L0J1</accession>
<protein>
    <submittedName>
        <fullName evidence="2">Uncharacterized protein</fullName>
    </submittedName>
</protein>
<organism evidence="2">
    <name type="scientific">viral metagenome</name>
    <dbReference type="NCBI Taxonomy" id="1070528"/>
    <lineage>
        <taxon>unclassified sequences</taxon>
        <taxon>metagenomes</taxon>
        <taxon>organismal metagenomes</taxon>
    </lineage>
</organism>
<evidence type="ECO:0000256" key="1">
    <source>
        <dbReference type="SAM" id="Coils"/>
    </source>
</evidence>